<dbReference type="OrthoDB" id="540503at2759"/>
<evidence type="ECO:0000256" key="1">
    <source>
        <dbReference type="ARBA" id="ARBA00004141"/>
    </source>
</evidence>
<comment type="subcellular location">
    <subcellularLocation>
        <location evidence="1">Membrane</location>
        <topology evidence="1">Multi-pass membrane protein</topology>
    </subcellularLocation>
</comment>
<dbReference type="PANTHER" id="PTHR10556:SF28">
    <property type="entry name" value="VERY-LONG-CHAIN ENOYL-COA REDUCTASE"/>
    <property type="match status" value="1"/>
</dbReference>
<dbReference type="PROSITE" id="PS50244">
    <property type="entry name" value="S5A_REDUCTASE"/>
    <property type="match status" value="1"/>
</dbReference>
<dbReference type="GO" id="GO:0016020">
    <property type="term" value="C:membrane"/>
    <property type="evidence" value="ECO:0007669"/>
    <property type="project" value="UniProtKB-SubCell"/>
</dbReference>
<keyword evidence="5 9" id="KW-1133">Transmembrane helix</keyword>
<feature type="transmembrane region" description="Helical" evidence="9">
    <location>
        <begin position="121"/>
        <end position="140"/>
    </location>
</feature>
<keyword evidence="4 9" id="KW-0812">Transmembrane</keyword>
<organism evidence="11 12">
    <name type="scientific">Dibothriocephalus latus</name>
    <name type="common">Fish tapeworm</name>
    <name type="synonym">Diphyllobothrium latum</name>
    <dbReference type="NCBI Taxonomy" id="60516"/>
    <lineage>
        <taxon>Eukaryota</taxon>
        <taxon>Metazoa</taxon>
        <taxon>Spiralia</taxon>
        <taxon>Lophotrochozoa</taxon>
        <taxon>Platyhelminthes</taxon>
        <taxon>Cestoda</taxon>
        <taxon>Eucestoda</taxon>
        <taxon>Diphyllobothriidea</taxon>
        <taxon>Diphyllobothriidae</taxon>
        <taxon>Dibothriocephalus</taxon>
    </lineage>
</organism>
<evidence type="ECO:0000256" key="8">
    <source>
        <dbReference type="ARBA" id="ARBA00023136"/>
    </source>
</evidence>
<gene>
    <name evidence="11" type="ORF">DILT_LOCUS15767</name>
</gene>
<reference evidence="11 12" key="1">
    <citation type="submission" date="2018-11" db="EMBL/GenBank/DDBJ databases">
        <authorList>
            <consortium name="Pathogen Informatics"/>
        </authorList>
    </citation>
    <scope>NUCLEOTIDE SEQUENCE [LARGE SCALE GENOMIC DNA]</scope>
</reference>
<evidence type="ECO:0000256" key="2">
    <source>
        <dbReference type="ARBA" id="ARBA00007742"/>
    </source>
</evidence>
<keyword evidence="8 9" id="KW-0472">Membrane</keyword>
<dbReference type="InterPro" id="IPR001104">
    <property type="entry name" value="3-oxo-5_a-steroid_4-DH_C"/>
</dbReference>
<evidence type="ECO:0000259" key="10">
    <source>
        <dbReference type="Pfam" id="PF02544"/>
    </source>
</evidence>
<dbReference type="Pfam" id="PF02544">
    <property type="entry name" value="Steroid_dh"/>
    <property type="match status" value="1"/>
</dbReference>
<keyword evidence="12" id="KW-1185">Reference proteome</keyword>
<comment type="similarity">
    <text evidence="2">Belongs to the steroid 5-alpha reductase family.</text>
</comment>
<dbReference type="GO" id="GO:0016627">
    <property type="term" value="F:oxidoreductase activity, acting on the CH-CH group of donors"/>
    <property type="evidence" value="ECO:0007669"/>
    <property type="project" value="InterPro"/>
</dbReference>
<proteinExistence type="inferred from homology"/>
<keyword evidence="3" id="KW-0444">Lipid biosynthesis</keyword>
<protein>
    <recommendedName>
        <fullName evidence="10">3-oxo-5-alpha-steroid 4-dehydrogenase C-terminal domain-containing protein</fullName>
    </recommendedName>
</protein>
<name>A0A3P7N4H8_DIBLA</name>
<keyword evidence="7" id="KW-0443">Lipid metabolism</keyword>
<feature type="transmembrane region" description="Helical" evidence="9">
    <location>
        <begin position="35"/>
        <end position="56"/>
    </location>
</feature>
<accession>A0A3P7N4H8</accession>
<dbReference type="Proteomes" id="UP000281553">
    <property type="component" value="Unassembled WGS sequence"/>
</dbReference>
<evidence type="ECO:0000256" key="3">
    <source>
        <dbReference type="ARBA" id="ARBA00022516"/>
    </source>
</evidence>
<evidence type="ECO:0000256" key="7">
    <source>
        <dbReference type="ARBA" id="ARBA00023098"/>
    </source>
</evidence>
<dbReference type="AlphaFoldDB" id="A0A3P7N4H8"/>
<evidence type="ECO:0000313" key="12">
    <source>
        <dbReference type="Proteomes" id="UP000281553"/>
    </source>
</evidence>
<sequence>MGADLGPSIFGLCRWRRVGGAFQIRCRHSYGMPQVYLGLGIFLFGECGNLACHIALRNLRPPGSTVRRIPQPVAWSPFTYLFSLVACPNYTYEVVSWIGFTIMTQTFAGTALCLSLTCLPFSLSCACLTAYLSVCCALGHDGPL</sequence>
<evidence type="ECO:0000256" key="6">
    <source>
        <dbReference type="ARBA" id="ARBA00023002"/>
    </source>
</evidence>
<evidence type="ECO:0000256" key="9">
    <source>
        <dbReference type="SAM" id="Phobius"/>
    </source>
</evidence>
<dbReference type="GO" id="GO:0042761">
    <property type="term" value="P:very long-chain fatty acid biosynthetic process"/>
    <property type="evidence" value="ECO:0007669"/>
    <property type="project" value="TreeGrafter"/>
</dbReference>
<dbReference type="InterPro" id="IPR039357">
    <property type="entry name" value="SRD5A/TECR"/>
</dbReference>
<evidence type="ECO:0000256" key="5">
    <source>
        <dbReference type="ARBA" id="ARBA00022989"/>
    </source>
</evidence>
<dbReference type="EMBL" id="UYRU01080929">
    <property type="protein sequence ID" value="VDN31503.1"/>
    <property type="molecule type" value="Genomic_DNA"/>
</dbReference>
<feature type="domain" description="3-oxo-5-alpha-steroid 4-dehydrogenase C-terminal" evidence="10">
    <location>
        <begin position="33"/>
        <end position="117"/>
    </location>
</feature>
<evidence type="ECO:0000313" key="11">
    <source>
        <dbReference type="EMBL" id="VDN31503.1"/>
    </source>
</evidence>
<dbReference type="PANTHER" id="PTHR10556">
    <property type="entry name" value="3-OXO-5-ALPHA-STEROID 4-DEHYDROGENASE"/>
    <property type="match status" value="1"/>
</dbReference>
<evidence type="ECO:0000256" key="4">
    <source>
        <dbReference type="ARBA" id="ARBA00022692"/>
    </source>
</evidence>
<keyword evidence="6" id="KW-0560">Oxidoreductase</keyword>